<reference evidence="1" key="1">
    <citation type="journal article" date="2013" name="Genetics">
        <title>The draft genome and transcriptome of Panagrellus redivivus are shaped by the harsh demands of a free-living lifestyle.</title>
        <authorList>
            <person name="Srinivasan J."/>
            <person name="Dillman A.R."/>
            <person name="Macchietto M.G."/>
            <person name="Heikkinen L."/>
            <person name="Lakso M."/>
            <person name="Fracchia K.M."/>
            <person name="Antoshechkin I."/>
            <person name="Mortazavi A."/>
            <person name="Wong G."/>
            <person name="Sternberg P.W."/>
        </authorList>
    </citation>
    <scope>NUCLEOTIDE SEQUENCE [LARGE SCALE GENOMIC DNA]</scope>
    <source>
        <strain evidence="1">MT8872</strain>
    </source>
</reference>
<dbReference type="Proteomes" id="UP000492821">
    <property type="component" value="Unassembled WGS sequence"/>
</dbReference>
<keyword evidence="1" id="KW-1185">Reference proteome</keyword>
<protein>
    <submittedName>
        <fullName evidence="2">Secreted protein</fullName>
    </submittedName>
</protein>
<sequence length="105" mass="11860">MGPILHLPRGDEANTSRVAQAFHCACNCVFCPFAQGVSVCAFEPFAQVAWLFLHRSHRRHVTVCFLCSHRIIAYMYLNHSHTLRVPFSFVRTGCLNHSSITQVDA</sequence>
<reference evidence="2" key="2">
    <citation type="submission" date="2020-10" db="UniProtKB">
        <authorList>
            <consortium name="WormBaseParasite"/>
        </authorList>
    </citation>
    <scope>IDENTIFICATION</scope>
</reference>
<evidence type="ECO:0000313" key="2">
    <source>
        <dbReference type="WBParaSite" id="Pan_g9884.t1"/>
    </source>
</evidence>
<accession>A0A7E4WDY4</accession>
<name>A0A7E4WDY4_PANRE</name>
<evidence type="ECO:0000313" key="1">
    <source>
        <dbReference type="Proteomes" id="UP000492821"/>
    </source>
</evidence>
<dbReference type="WBParaSite" id="Pan_g9884.t1">
    <property type="protein sequence ID" value="Pan_g9884.t1"/>
    <property type="gene ID" value="Pan_g9884"/>
</dbReference>
<proteinExistence type="predicted"/>
<dbReference type="AlphaFoldDB" id="A0A7E4WDY4"/>
<organism evidence="1 2">
    <name type="scientific">Panagrellus redivivus</name>
    <name type="common">Microworm</name>
    <dbReference type="NCBI Taxonomy" id="6233"/>
    <lineage>
        <taxon>Eukaryota</taxon>
        <taxon>Metazoa</taxon>
        <taxon>Ecdysozoa</taxon>
        <taxon>Nematoda</taxon>
        <taxon>Chromadorea</taxon>
        <taxon>Rhabditida</taxon>
        <taxon>Tylenchina</taxon>
        <taxon>Panagrolaimomorpha</taxon>
        <taxon>Panagrolaimoidea</taxon>
        <taxon>Panagrolaimidae</taxon>
        <taxon>Panagrellus</taxon>
    </lineage>
</organism>